<dbReference type="Gene3D" id="3.30.497.10">
    <property type="entry name" value="Antithrombin, subunit I, domain 2"/>
    <property type="match status" value="1"/>
</dbReference>
<comment type="similarity">
    <text evidence="1">Belongs to the serpin family.</text>
</comment>
<evidence type="ECO:0000259" key="2">
    <source>
        <dbReference type="SMART" id="SM00093"/>
    </source>
</evidence>
<sequence length="394" mass="43273">MRSAHSSPTPDPKDLSAAVDGLRAFATDLYAQLRADSGNLLVSPYSIGTALAMAAAGARGSTFDEMQKVLHLPAAEKLGAAYRGLAATIATPQLGAGRTELIVANALWAQQDHPWKVEYLARVRTDFQAELFGADFRTAARDVPARINRWVEERTRNRIRNLIAPGVFDHNTRAVLTNAIYFKSRWANVFQTHDTKPADFILSTGAQVKCSMMYQRTRFGLLESEALQILRLPYDDFSTSMYILLPREPDGLPDLERQLTAVHLTGRAAINNATDVKVWLPKFTFPVPTELTTTLQRMGVTEAFDSQKANFQGMTDHPEGLFLNRVIHKAFVAVDEIGTVAAAATGCAGGGCAGPRTPPPPPKEFRADHPFLFVIKHEETGAVLFMGRVLDPTR</sequence>
<dbReference type="InterPro" id="IPR042178">
    <property type="entry name" value="Serpin_sf_1"/>
</dbReference>
<dbReference type="RefSeq" id="WP_210658111.1">
    <property type="nucleotide sequence ID" value="NZ_JAGKQQ010000001.1"/>
</dbReference>
<dbReference type="CDD" id="cd19590">
    <property type="entry name" value="serpin_thermopin-like"/>
    <property type="match status" value="1"/>
</dbReference>
<name>A0ABS5BX11_9BACT</name>
<dbReference type="Proteomes" id="UP000676565">
    <property type="component" value="Unassembled WGS sequence"/>
</dbReference>
<accession>A0ABS5BX11</accession>
<keyword evidence="4" id="KW-1185">Reference proteome</keyword>
<evidence type="ECO:0000313" key="3">
    <source>
        <dbReference type="EMBL" id="MBP3958277.1"/>
    </source>
</evidence>
<dbReference type="SMART" id="SM00093">
    <property type="entry name" value="SERPIN"/>
    <property type="match status" value="1"/>
</dbReference>
<evidence type="ECO:0000256" key="1">
    <source>
        <dbReference type="RuleBase" id="RU000411"/>
    </source>
</evidence>
<comment type="caution">
    <text evidence="3">The sequence shown here is derived from an EMBL/GenBank/DDBJ whole genome shotgun (WGS) entry which is preliminary data.</text>
</comment>
<evidence type="ECO:0000313" key="4">
    <source>
        <dbReference type="Proteomes" id="UP000676565"/>
    </source>
</evidence>
<dbReference type="PANTHER" id="PTHR11461">
    <property type="entry name" value="SERINE PROTEASE INHIBITOR, SERPIN"/>
    <property type="match status" value="1"/>
</dbReference>
<dbReference type="Gene3D" id="2.30.39.10">
    <property type="entry name" value="Alpha-1-antitrypsin, domain 1"/>
    <property type="match status" value="1"/>
</dbReference>
<protein>
    <submittedName>
        <fullName evidence="3">Serpin family protein</fullName>
    </submittedName>
</protein>
<dbReference type="EMBL" id="JAGKQQ010000001">
    <property type="protein sequence ID" value="MBP3958277.1"/>
    <property type="molecule type" value="Genomic_DNA"/>
</dbReference>
<dbReference type="PROSITE" id="PS00284">
    <property type="entry name" value="SERPIN"/>
    <property type="match status" value="1"/>
</dbReference>
<dbReference type="InterPro" id="IPR000215">
    <property type="entry name" value="Serpin_fam"/>
</dbReference>
<organism evidence="3 4">
    <name type="scientific">Gemmata palustris</name>
    <dbReference type="NCBI Taxonomy" id="2822762"/>
    <lineage>
        <taxon>Bacteria</taxon>
        <taxon>Pseudomonadati</taxon>
        <taxon>Planctomycetota</taxon>
        <taxon>Planctomycetia</taxon>
        <taxon>Gemmatales</taxon>
        <taxon>Gemmataceae</taxon>
        <taxon>Gemmata</taxon>
    </lineage>
</organism>
<dbReference type="InterPro" id="IPR042185">
    <property type="entry name" value="Serpin_sf_2"/>
</dbReference>
<dbReference type="InterPro" id="IPR023796">
    <property type="entry name" value="Serpin_dom"/>
</dbReference>
<dbReference type="Pfam" id="PF00079">
    <property type="entry name" value="Serpin"/>
    <property type="match status" value="1"/>
</dbReference>
<feature type="domain" description="Serpin" evidence="2">
    <location>
        <begin position="27"/>
        <end position="392"/>
    </location>
</feature>
<gene>
    <name evidence="3" type="ORF">J8F10_23770</name>
</gene>
<dbReference type="SUPFAM" id="SSF56574">
    <property type="entry name" value="Serpins"/>
    <property type="match status" value="1"/>
</dbReference>
<dbReference type="InterPro" id="IPR036186">
    <property type="entry name" value="Serpin_sf"/>
</dbReference>
<proteinExistence type="inferred from homology"/>
<reference evidence="3 4" key="1">
    <citation type="submission" date="2021-04" db="EMBL/GenBank/DDBJ databases">
        <authorList>
            <person name="Ivanova A."/>
        </authorList>
    </citation>
    <scope>NUCLEOTIDE SEQUENCE [LARGE SCALE GENOMIC DNA]</scope>
    <source>
        <strain evidence="3 4">G18</strain>
    </source>
</reference>
<dbReference type="InterPro" id="IPR023795">
    <property type="entry name" value="Serpin_CS"/>
</dbReference>
<dbReference type="PANTHER" id="PTHR11461:SF211">
    <property type="entry name" value="GH10112P-RELATED"/>
    <property type="match status" value="1"/>
</dbReference>